<dbReference type="PANTHER" id="PTHR43163:SF6">
    <property type="entry name" value="DIPEPTIDE TRANSPORT SYSTEM PERMEASE PROTEIN DPPB-RELATED"/>
    <property type="match status" value="1"/>
</dbReference>
<evidence type="ECO:0000256" key="2">
    <source>
        <dbReference type="ARBA" id="ARBA00022448"/>
    </source>
</evidence>
<feature type="domain" description="ABC transmembrane type-1" evidence="8">
    <location>
        <begin position="94"/>
        <end position="303"/>
    </location>
</feature>
<keyword evidence="4 7" id="KW-0812">Transmembrane</keyword>
<feature type="transmembrane region" description="Helical" evidence="7">
    <location>
        <begin position="98"/>
        <end position="119"/>
    </location>
</feature>
<gene>
    <name evidence="9" type="ORF">UFOPK2975_01168</name>
</gene>
<dbReference type="EMBL" id="CAFAAG010000109">
    <property type="protein sequence ID" value="CAB4799318.1"/>
    <property type="molecule type" value="Genomic_DNA"/>
</dbReference>
<feature type="transmembrane region" description="Helical" evidence="7">
    <location>
        <begin position="131"/>
        <end position="160"/>
    </location>
</feature>
<evidence type="ECO:0000259" key="8">
    <source>
        <dbReference type="PROSITE" id="PS50928"/>
    </source>
</evidence>
<evidence type="ECO:0000256" key="4">
    <source>
        <dbReference type="ARBA" id="ARBA00022692"/>
    </source>
</evidence>
<protein>
    <submittedName>
        <fullName evidence="9">Unannotated protein</fullName>
    </submittedName>
</protein>
<keyword evidence="6 7" id="KW-0472">Membrane</keyword>
<dbReference type="GO" id="GO:0005886">
    <property type="term" value="C:plasma membrane"/>
    <property type="evidence" value="ECO:0007669"/>
    <property type="project" value="UniProtKB-SubCell"/>
</dbReference>
<dbReference type="InterPro" id="IPR000515">
    <property type="entry name" value="MetI-like"/>
</dbReference>
<evidence type="ECO:0000256" key="1">
    <source>
        <dbReference type="ARBA" id="ARBA00004651"/>
    </source>
</evidence>
<keyword evidence="2" id="KW-0813">Transport</keyword>
<dbReference type="Gene3D" id="1.10.3720.10">
    <property type="entry name" value="MetI-like"/>
    <property type="match status" value="1"/>
</dbReference>
<evidence type="ECO:0000256" key="6">
    <source>
        <dbReference type="ARBA" id="ARBA00023136"/>
    </source>
</evidence>
<dbReference type="InterPro" id="IPR035906">
    <property type="entry name" value="MetI-like_sf"/>
</dbReference>
<dbReference type="CDD" id="cd06261">
    <property type="entry name" value="TM_PBP2"/>
    <property type="match status" value="1"/>
</dbReference>
<keyword evidence="5 7" id="KW-1133">Transmembrane helix</keyword>
<dbReference type="PROSITE" id="PS50928">
    <property type="entry name" value="ABC_TM1"/>
    <property type="match status" value="1"/>
</dbReference>
<evidence type="ECO:0000313" key="9">
    <source>
        <dbReference type="EMBL" id="CAB4799318.1"/>
    </source>
</evidence>
<evidence type="ECO:0000256" key="7">
    <source>
        <dbReference type="SAM" id="Phobius"/>
    </source>
</evidence>
<comment type="subcellular location">
    <subcellularLocation>
        <location evidence="1">Cell membrane</location>
        <topology evidence="1">Multi-pass membrane protein</topology>
    </subcellularLocation>
</comment>
<feature type="transmembrane region" description="Helical" evidence="7">
    <location>
        <begin position="280"/>
        <end position="306"/>
    </location>
</feature>
<dbReference type="Pfam" id="PF00528">
    <property type="entry name" value="BPD_transp_1"/>
    <property type="match status" value="1"/>
</dbReference>
<feature type="transmembrane region" description="Helical" evidence="7">
    <location>
        <begin position="238"/>
        <end position="260"/>
    </location>
</feature>
<dbReference type="PANTHER" id="PTHR43163">
    <property type="entry name" value="DIPEPTIDE TRANSPORT SYSTEM PERMEASE PROTEIN DPPB-RELATED"/>
    <property type="match status" value="1"/>
</dbReference>
<evidence type="ECO:0000256" key="5">
    <source>
        <dbReference type="ARBA" id="ARBA00022989"/>
    </source>
</evidence>
<reference evidence="9" key="1">
    <citation type="submission" date="2020-05" db="EMBL/GenBank/DDBJ databases">
        <authorList>
            <person name="Chiriac C."/>
            <person name="Salcher M."/>
            <person name="Ghai R."/>
            <person name="Kavagutti S V."/>
        </authorList>
    </citation>
    <scope>NUCLEOTIDE SEQUENCE</scope>
</reference>
<feature type="transmembrane region" description="Helical" evidence="7">
    <location>
        <begin position="180"/>
        <end position="199"/>
    </location>
</feature>
<name>A0A6J6XVU3_9ZZZZ</name>
<accession>A0A6J6XVU3</accession>
<dbReference type="AlphaFoldDB" id="A0A6J6XVU3"/>
<dbReference type="GO" id="GO:0055085">
    <property type="term" value="P:transmembrane transport"/>
    <property type="evidence" value="ECO:0007669"/>
    <property type="project" value="InterPro"/>
</dbReference>
<proteinExistence type="predicted"/>
<evidence type="ECO:0000256" key="3">
    <source>
        <dbReference type="ARBA" id="ARBA00022475"/>
    </source>
</evidence>
<organism evidence="9">
    <name type="scientific">freshwater metagenome</name>
    <dbReference type="NCBI Taxonomy" id="449393"/>
    <lineage>
        <taxon>unclassified sequences</taxon>
        <taxon>metagenomes</taxon>
        <taxon>ecological metagenomes</taxon>
    </lineage>
</organism>
<keyword evidence="3" id="KW-1003">Cell membrane</keyword>
<sequence>MKNLARRVLFTLGAFVSLAVLSFLGIDALPGDGCTALLGRFGTDAKIAECREENQLTDPVVVRLGNWANDVVHGDLGYSIKRDEQVAQIILPRIRNTAMLAVVAALMAFPSAIVAGLLIGRYPHSRIGKAINTLGVVAMTLPEFVIATILWLVFSIWIPIFPGVTVVPSNATVLELLPHIWMPALTLAAVVFAHSMRTMKAGVTTIQTMPFVESARLRGTKERVTLLRHILPAAMPPVVNTIAVDAAWLLTGTFVTEAVFNYRGLGRLAIDAISDRDTAIILPIILFGLGVYLTMSLIADMVVRLLDPRLKQQRS</sequence>
<dbReference type="SUPFAM" id="SSF161098">
    <property type="entry name" value="MetI-like"/>
    <property type="match status" value="1"/>
</dbReference>